<dbReference type="PANTHER" id="PTHR28004">
    <property type="entry name" value="ZGC:162816-RELATED"/>
    <property type="match status" value="1"/>
</dbReference>
<keyword evidence="2" id="KW-0456">Lyase</keyword>
<dbReference type="RefSeq" id="WP_264711909.1">
    <property type="nucleotide sequence ID" value="NZ_JAPDNT010000001.1"/>
</dbReference>
<dbReference type="SMART" id="SM01119">
    <property type="entry name" value="D-ser_dehydrat"/>
    <property type="match status" value="1"/>
</dbReference>
<dbReference type="InterPro" id="IPR042208">
    <property type="entry name" value="D-ser_dehydrat-like_sf"/>
</dbReference>
<dbReference type="Pfam" id="PF01168">
    <property type="entry name" value="Ala_racemase_N"/>
    <property type="match status" value="1"/>
</dbReference>
<feature type="domain" description="D-serine dehydratase-like" evidence="3">
    <location>
        <begin position="250"/>
        <end position="356"/>
    </location>
</feature>
<sequence length="371" mass="39036">MKLDDLPTPCLVLERPILQRNLDAMAQAVARHGVALRPHMKTAKSIDVARLALATPQARPSGITVSTLAEAEYFVGHGITDVLYAVGITPQKLEQVAKLNVAGASVMVITDDPEVASIIAAQPHPPRVLVEVDTGEHRGGVAPEDPALLDIAARLGQTLAGVITHAGHSYAGRSAQQMADIAEIERSGAVRAAERLTAAGLPCPIVSMGSSPTALHAANLDGVTEVRAGVYMLGDLFQAEIGTHGLGDIAVTVLASVIGHRPSQGQIVIDAGGIALSKDRSTEAAPHDWGFGLMLDLHGQRSFGHALVKRAYQEHGMVDLDPKLPAPDLPIGAKVRIAPNHICMTAAAHDRYFVVDGSDTVTAIWPRVNGW</sequence>
<name>A0AA41YJD5_9PROT</name>
<organism evidence="4 5">
    <name type="scientific">Limobrevibacterium gyesilva</name>
    <dbReference type="NCBI Taxonomy" id="2991712"/>
    <lineage>
        <taxon>Bacteria</taxon>
        <taxon>Pseudomonadati</taxon>
        <taxon>Pseudomonadota</taxon>
        <taxon>Alphaproteobacteria</taxon>
        <taxon>Acetobacterales</taxon>
        <taxon>Acetobacteraceae</taxon>
        <taxon>Limobrevibacterium</taxon>
    </lineage>
</organism>
<dbReference type="Gene3D" id="3.20.20.10">
    <property type="entry name" value="Alanine racemase"/>
    <property type="match status" value="1"/>
</dbReference>
<keyword evidence="4" id="KW-0413">Isomerase</keyword>
<dbReference type="InterPro" id="IPR051466">
    <property type="entry name" value="D-amino_acid_metab_enzyme"/>
</dbReference>
<dbReference type="GO" id="GO:0008721">
    <property type="term" value="F:D-serine ammonia-lyase activity"/>
    <property type="evidence" value="ECO:0007669"/>
    <property type="project" value="TreeGrafter"/>
</dbReference>
<dbReference type="PANTHER" id="PTHR28004:SF2">
    <property type="entry name" value="D-SERINE DEHYDRATASE"/>
    <property type="match status" value="1"/>
</dbReference>
<reference evidence="4" key="2">
    <citation type="submission" date="2022-10" db="EMBL/GenBank/DDBJ databases">
        <authorList>
            <person name="Trinh H.N."/>
        </authorList>
    </citation>
    <scope>NUCLEOTIDE SEQUENCE</scope>
    <source>
        <strain evidence="4">RN2-1</strain>
    </source>
</reference>
<dbReference type="SUPFAM" id="SSF51419">
    <property type="entry name" value="PLP-binding barrel"/>
    <property type="match status" value="1"/>
</dbReference>
<dbReference type="Pfam" id="PF14031">
    <property type="entry name" value="D-ser_dehydrat"/>
    <property type="match status" value="1"/>
</dbReference>
<dbReference type="InterPro" id="IPR029066">
    <property type="entry name" value="PLP-binding_barrel"/>
</dbReference>
<evidence type="ECO:0000256" key="2">
    <source>
        <dbReference type="ARBA" id="ARBA00023239"/>
    </source>
</evidence>
<gene>
    <name evidence="4" type="ORF">OL599_01995</name>
</gene>
<evidence type="ECO:0000256" key="1">
    <source>
        <dbReference type="ARBA" id="ARBA00005323"/>
    </source>
</evidence>
<evidence type="ECO:0000259" key="3">
    <source>
        <dbReference type="SMART" id="SM01119"/>
    </source>
</evidence>
<dbReference type="EC" id="5.1.1.1" evidence="4"/>
<dbReference type="Gene3D" id="2.40.37.20">
    <property type="entry name" value="D-serine dehydratase-like domain"/>
    <property type="match status" value="1"/>
</dbReference>
<dbReference type="InterPro" id="IPR026956">
    <property type="entry name" value="D-ser_dehydrat-like_dom"/>
</dbReference>
<comment type="similarity">
    <text evidence="1">Belongs to the DSD1 family.</text>
</comment>
<dbReference type="AlphaFoldDB" id="A0AA41YJD5"/>
<evidence type="ECO:0000313" key="5">
    <source>
        <dbReference type="Proteomes" id="UP001165679"/>
    </source>
</evidence>
<comment type="caution">
    <text evidence="4">The sequence shown here is derived from an EMBL/GenBank/DDBJ whole genome shotgun (WGS) entry which is preliminary data.</text>
</comment>
<dbReference type="GO" id="GO:0008784">
    <property type="term" value="F:alanine racemase activity"/>
    <property type="evidence" value="ECO:0007669"/>
    <property type="project" value="UniProtKB-EC"/>
</dbReference>
<dbReference type="EMBL" id="JAPDNT010000001">
    <property type="protein sequence ID" value="MCW3473336.1"/>
    <property type="molecule type" value="Genomic_DNA"/>
</dbReference>
<keyword evidence="5" id="KW-1185">Reference proteome</keyword>
<protein>
    <submittedName>
        <fullName evidence="4">Alanine racemase</fullName>
        <ecNumber evidence="4">5.1.1.1</ecNumber>
    </submittedName>
</protein>
<dbReference type="GO" id="GO:0036088">
    <property type="term" value="P:D-serine catabolic process"/>
    <property type="evidence" value="ECO:0007669"/>
    <property type="project" value="TreeGrafter"/>
</dbReference>
<evidence type="ECO:0000313" key="4">
    <source>
        <dbReference type="EMBL" id="MCW3473336.1"/>
    </source>
</evidence>
<dbReference type="Proteomes" id="UP001165679">
    <property type="component" value="Unassembled WGS sequence"/>
</dbReference>
<accession>A0AA41YJD5</accession>
<proteinExistence type="inferred from homology"/>
<dbReference type="InterPro" id="IPR001608">
    <property type="entry name" value="Ala_racemase_N"/>
</dbReference>
<reference evidence="4" key="1">
    <citation type="submission" date="2022-09" db="EMBL/GenBank/DDBJ databases">
        <title>Rhodovastum sp. nov. RN2-1 isolated from soil in Seongnam, South Korea.</title>
        <authorList>
            <person name="Le N.T."/>
        </authorList>
    </citation>
    <scope>NUCLEOTIDE SEQUENCE</scope>
    <source>
        <strain evidence="4">RN2-1</strain>
    </source>
</reference>